<protein>
    <submittedName>
        <fullName evidence="2">Recombinase RecT</fullName>
    </submittedName>
</protein>
<feature type="region of interest" description="Disordered" evidence="1">
    <location>
        <begin position="270"/>
        <end position="323"/>
    </location>
</feature>
<evidence type="ECO:0000313" key="2">
    <source>
        <dbReference type="EMBL" id="QOV18936.1"/>
    </source>
</evidence>
<feature type="compositionally biased region" description="Acidic residues" evidence="1">
    <location>
        <begin position="276"/>
        <end position="287"/>
    </location>
</feature>
<sequence length="323" mass="36885">MAVGNSLANRPKKMGMTAYLTTDAVKKQINSVVGGKNGTRFISSIVSAVQTTPALQECTNPSILSAALLGEALNLSPSPQLGQFYMVPYNNRKTGQKEAQFQLGYKGYLQLAERSGYYKKLNVLEIKDGELIRYDPLEEEIEVDLIEDDVVREEMPTIGYYAMFEYANGFRKTMYWSKKKMLAHADRYSQAFHLNAVENSNPKRSRVSFEDFENGNFPKGDEWKYSSFWYQDFDGMAKKTMLRQLISKWGIMSIDLQNAFEKDMAVIKDDGQPDYVDNEPQDDVVEDQEYKESEPQEAQKQSVQTPQGENQRQQVSMEDAFFG</sequence>
<gene>
    <name evidence="2" type="ORF">INP51_13225</name>
</gene>
<keyword evidence="3" id="KW-1185">Reference proteome</keyword>
<dbReference type="KEGG" id="bliq:INP51_13225"/>
<feature type="compositionally biased region" description="Polar residues" evidence="1">
    <location>
        <begin position="296"/>
        <end position="316"/>
    </location>
</feature>
<evidence type="ECO:0000256" key="1">
    <source>
        <dbReference type="SAM" id="MobiDB-lite"/>
    </source>
</evidence>
<dbReference type="Proteomes" id="UP000593601">
    <property type="component" value="Chromosome"/>
</dbReference>
<dbReference type="InterPro" id="IPR004590">
    <property type="entry name" value="ssDNA_annealing_RecT"/>
</dbReference>
<dbReference type="NCBIfam" id="TIGR00616">
    <property type="entry name" value="rect"/>
    <property type="match status" value="1"/>
</dbReference>
<reference evidence="2 3" key="1">
    <citation type="submission" date="2020-10" db="EMBL/GenBank/DDBJ databases">
        <title>Blautia liquoris sp.nov., isolated from the mud in a fermentation cellar used for the production of Chinese strong-flavoured liquor.</title>
        <authorList>
            <person name="Lu L."/>
        </authorList>
    </citation>
    <scope>NUCLEOTIDE SEQUENCE [LARGE SCALE GENOMIC DNA]</scope>
    <source>
        <strain evidence="2 3">LZLJ-3</strain>
    </source>
</reference>
<dbReference type="InterPro" id="IPR018330">
    <property type="entry name" value="RecT_fam"/>
</dbReference>
<dbReference type="EMBL" id="CP063304">
    <property type="protein sequence ID" value="QOV18936.1"/>
    <property type="molecule type" value="Genomic_DNA"/>
</dbReference>
<evidence type="ECO:0000313" key="3">
    <source>
        <dbReference type="Proteomes" id="UP000593601"/>
    </source>
</evidence>
<organism evidence="2 3">
    <name type="scientific">Blautia liquoris</name>
    <dbReference type="NCBI Taxonomy" id="2779518"/>
    <lineage>
        <taxon>Bacteria</taxon>
        <taxon>Bacillati</taxon>
        <taxon>Bacillota</taxon>
        <taxon>Clostridia</taxon>
        <taxon>Lachnospirales</taxon>
        <taxon>Lachnospiraceae</taxon>
        <taxon>Blautia</taxon>
    </lineage>
</organism>
<dbReference type="RefSeq" id="WP_193735296.1">
    <property type="nucleotide sequence ID" value="NZ_CP063304.1"/>
</dbReference>
<name>A0A7M2RF25_9FIRM</name>
<dbReference type="GO" id="GO:0003677">
    <property type="term" value="F:DNA binding"/>
    <property type="evidence" value="ECO:0007669"/>
    <property type="project" value="InterPro"/>
</dbReference>
<dbReference type="GO" id="GO:0006259">
    <property type="term" value="P:DNA metabolic process"/>
    <property type="evidence" value="ECO:0007669"/>
    <property type="project" value="InterPro"/>
</dbReference>
<dbReference type="Pfam" id="PF03837">
    <property type="entry name" value="RecT"/>
    <property type="match status" value="1"/>
</dbReference>
<accession>A0A7M2RF25</accession>
<dbReference type="AlphaFoldDB" id="A0A7M2RF25"/>
<proteinExistence type="predicted"/>